<dbReference type="Proteomes" id="UP000334019">
    <property type="component" value="Chromosome"/>
</dbReference>
<comment type="similarity">
    <text evidence="3">Belongs to the PhyH family. EctD subfamily.</text>
</comment>
<dbReference type="EMBL" id="CP045851">
    <property type="protein sequence ID" value="QGG97160.1"/>
    <property type="molecule type" value="Genomic_DNA"/>
</dbReference>
<evidence type="ECO:0000256" key="4">
    <source>
        <dbReference type="ARBA" id="ARBA00011738"/>
    </source>
</evidence>
<comment type="subunit">
    <text evidence="4">Homodimer.</text>
</comment>
<dbReference type="Pfam" id="PF05721">
    <property type="entry name" value="PhyH"/>
    <property type="match status" value="1"/>
</dbReference>
<keyword evidence="6" id="KW-0223">Dioxygenase</keyword>
<evidence type="ECO:0000256" key="1">
    <source>
        <dbReference type="ARBA" id="ARBA00001954"/>
    </source>
</evidence>
<dbReference type="GO" id="GO:0016706">
    <property type="term" value="F:2-oxoglutarate-dependent dioxygenase activity"/>
    <property type="evidence" value="ECO:0007669"/>
    <property type="project" value="InterPro"/>
</dbReference>
<evidence type="ECO:0000313" key="13">
    <source>
        <dbReference type="Proteomes" id="UP000334019"/>
    </source>
</evidence>
<dbReference type="NCBIfam" id="TIGR02408">
    <property type="entry name" value="ectoine_ThpD"/>
    <property type="match status" value="1"/>
</dbReference>
<feature type="region of interest" description="Disordered" evidence="11">
    <location>
        <begin position="276"/>
        <end position="296"/>
    </location>
</feature>
<feature type="compositionally biased region" description="Basic and acidic residues" evidence="11">
    <location>
        <begin position="281"/>
        <end position="296"/>
    </location>
</feature>
<comment type="catalytic activity">
    <reaction evidence="9">
        <text>L-ectoine + 2-oxoglutarate + O2 = 5-hydroxyectoine + succinate + CO2</text>
        <dbReference type="Rhea" id="RHEA:45740"/>
        <dbReference type="ChEBI" id="CHEBI:15379"/>
        <dbReference type="ChEBI" id="CHEBI:16526"/>
        <dbReference type="ChEBI" id="CHEBI:16810"/>
        <dbReference type="ChEBI" id="CHEBI:30031"/>
        <dbReference type="ChEBI" id="CHEBI:58515"/>
        <dbReference type="ChEBI" id="CHEBI:85413"/>
        <dbReference type="EC" id="1.14.11.55"/>
    </reaction>
</comment>
<comment type="cofactor">
    <cofactor evidence="1">
        <name>Fe(2+)</name>
        <dbReference type="ChEBI" id="CHEBI:29033"/>
    </cofactor>
</comment>
<protein>
    <recommendedName>
        <fullName evidence="10">Ectoine hydroxylase</fullName>
        <ecNumber evidence="10">1.14.11.55</ecNumber>
    </recommendedName>
</protein>
<dbReference type="InterPro" id="IPR012774">
    <property type="entry name" value="EctD"/>
</dbReference>
<sequence length="296" mass="33031">MVDDYPSRIDTSAGLMPRLDPVLHDPRGTDTPGPLTPEQLASFERDGFVVLDGAFSDGEMDACMRELEAFGRDPARRARPETIVEPESDSVRSVFAVHRDSEVFSDLATDPRIADVARQILGSDAYVHQSRVNLKPAMTGKEFFWHSDFETWHVEDGMPRMRAVSASVAMTDNTEFNGPLMLVPGSHKWYVTTVGETPERHYETSLRRQEIGVPDEESLRRLVDEGGIVAPKAQRGAVIFFDCNTMHASGVNLSPYPRSNAFFVFNSVENLVVDPFSGQEPRPEHIASRQRIEPLG</sequence>
<keyword evidence="13" id="KW-1185">Reference proteome</keyword>
<evidence type="ECO:0000256" key="11">
    <source>
        <dbReference type="SAM" id="MobiDB-lite"/>
    </source>
</evidence>
<evidence type="ECO:0000256" key="2">
    <source>
        <dbReference type="ARBA" id="ARBA00004063"/>
    </source>
</evidence>
<proteinExistence type="inferred from homology"/>
<reference evidence="12 13" key="1">
    <citation type="submission" date="2019-11" db="EMBL/GenBank/DDBJ databases">
        <authorList>
            <person name="He Y."/>
        </authorList>
    </citation>
    <scope>NUCLEOTIDE SEQUENCE [LARGE SCALE GENOMIC DNA]</scope>
    <source>
        <strain evidence="12 13">SCSIO 58843</strain>
    </source>
</reference>
<comment type="function">
    <text evidence="2">Involved in the biosynthesis of 5-hydroxyectoine, called compatible solute, which helps organisms to survive extreme osmotic stress by acting as a highly soluble organic osmolyte. Catalyzes the 2-oxoglutarate-dependent selective hydroxylation of L-ectoine to yield (4S,5S)-5-hydroxyectoine.</text>
</comment>
<evidence type="ECO:0000256" key="5">
    <source>
        <dbReference type="ARBA" id="ARBA00022723"/>
    </source>
</evidence>
<feature type="region of interest" description="Disordered" evidence="11">
    <location>
        <begin position="1"/>
        <end position="34"/>
    </location>
</feature>
<keyword evidence="5" id="KW-0479">Metal-binding</keyword>
<gene>
    <name evidence="12" type="primary">thpD</name>
    <name evidence="12" type="ORF">GH723_16280</name>
</gene>
<evidence type="ECO:0000256" key="6">
    <source>
        <dbReference type="ARBA" id="ARBA00022964"/>
    </source>
</evidence>
<organism evidence="12 13">
    <name type="scientific">Actinomarinicola tropica</name>
    <dbReference type="NCBI Taxonomy" id="2789776"/>
    <lineage>
        <taxon>Bacteria</taxon>
        <taxon>Bacillati</taxon>
        <taxon>Actinomycetota</taxon>
        <taxon>Acidimicrobiia</taxon>
        <taxon>Acidimicrobiales</taxon>
        <taxon>Iamiaceae</taxon>
        <taxon>Actinomarinicola</taxon>
    </lineage>
</organism>
<evidence type="ECO:0000313" key="12">
    <source>
        <dbReference type="EMBL" id="QGG97160.1"/>
    </source>
</evidence>
<keyword evidence="7 12" id="KW-0560">Oxidoreductase</keyword>
<evidence type="ECO:0000256" key="10">
    <source>
        <dbReference type="NCBIfam" id="TIGR02408"/>
    </source>
</evidence>
<accession>A0A5Q2RTB6</accession>
<evidence type="ECO:0000256" key="9">
    <source>
        <dbReference type="ARBA" id="ARBA00049228"/>
    </source>
</evidence>
<keyword evidence="8" id="KW-0408">Iron</keyword>
<dbReference type="Gene3D" id="2.60.120.620">
    <property type="entry name" value="q2cbj1_9rhob like domain"/>
    <property type="match status" value="1"/>
</dbReference>
<dbReference type="PANTHER" id="PTHR20883">
    <property type="entry name" value="PHYTANOYL-COA DIOXYGENASE DOMAIN CONTAINING 1"/>
    <property type="match status" value="1"/>
</dbReference>
<dbReference type="SUPFAM" id="SSF51197">
    <property type="entry name" value="Clavaminate synthase-like"/>
    <property type="match status" value="1"/>
</dbReference>
<dbReference type="InterPro" id="IPR008775">
    <property type="entry name" value="Phytyl_CoA_dOase-like"/>
</dbReference>
<dbReference type="PANTHER" id="PTHR20883:SF48">
    <property type="entry name" value="ECTOINE DIOXYGENASE"/>
    <property type="match status" value="1"/>
</dbReference>
<dbReference type="GO" id="GO:0005506">
    <property type="term" value="F:iron ion binding"/>
    <property type="evidence" value="ECO:0007669"/>
    <property type="project" value="UniProtKB-ARBA"/>
</dbReference>
<evidence type="ECO:0000256" key="8">
    <source>
        <dbReference type="ARBA" id="ARBA00023004"/>
    </source>
</evidence>
<evidence type="ECO:0000256" key="7">
    <source>
        <dbReference type="ARBA" id="ARBA00023002"/>
    </source>
</evidence>
<dbReference type="KEGG" id="atq:GH723_16280"/>
<evidence type="ECO:0000256" key="3">
    <source>
        <dbReference type="ARBA" id="ARBA00007851"/>
    </source>
</evidence>
<dbReference type="AlphaFoldDB" id="A0A5Q2RTB6"/>
<name>A0A5Q2RTB6_9ACTN</name>
<dbReference type="EC" id="1.14.11.55" evidence="10"/>